<feature type="compositionally biased region" description="Basic and acidic residues" evidence="1">
    <location>
        <begin position="1290"/>
        <end position="1303"/>
    </location>
</feature>
<feature type="compositionally biased region" description="Polar residues" evidence="1">
    <location>
        <begin position="1060"/>
        <end position="1079"/>
    </location>
</feature>
<feature type="region of interest" description="Disordered" evidence="1">
    <location>
        <begin position="676"/>
        <end position="756"/>
    </location>
</feature>
<dbReference type="OrthoDB" id="3945592at2759"/>
<accession>A0A0F4GKK0</accession>
<feature type="compositionally biased region" description="Basic and acidic residues" evidence="1">
    <location>
        <begin position="1176"/>
        <end position="1196"/>
    </location>
</feature>
<name>A0A0F4GKK0_9PEZI</name>
<feature type="compositionally biased region" description="Polar residues" evidence="1">
    <location>
        <begin position="1039"/>
        <end position="1052"/>
    </location>
</feature>
<dbReference type="GO" id="GO:0003676">
    <property type="term" value="F:nucleic acid binding"/>
    <property type="evidence" value="ECO:0007669"/>
    <property type="project" value="InterPro"/>
</dbReference>
<feature type="compositionally biased region" description="Polar residues" evidence="1">
    <location>
        <begin position="1200"/>
        <end position="1212"/>
    </location>
</feature>
<dbReference type="STRING" id="1047168.A0A0F4GKK0"/>
<feature type="compositionally biased region" description="Basic residues" evidence="1">
    <location>
        <begin position="728"/>
        <end position="741"/>
    </location>
</feature>
<feature type="compositionally biased region" description="Polar residues" evidence="1">
    <location>
        <begin position="1147"/>
        <end position="1172"/>
    </location>
</feature>
<sequence length="1521" mass="164077">MATDADIDLMEPVIVSSDRFKDIESYCNKLYFSDEMRWKSVMPFDFPANGTKEEEETFLRKFFSEREIRMQGGADGDGNGFKFLKQVWHCLAVFNQYDRVPQISTKWIEANQNLLNDPGMRRFVLDPDCKPLTFFSELELAMHGEKLLGHVVQDIQGKVAPPEQSLEYQRKISQTSRPKTASPPDTAVESSATFFPPGQPKPFKAEPNDSVVASIQPKSSPINMPSTQAPTATPQERNFSSNVPQTLEPPHPTIHQHAPQQPSPAMRNTSSGYAPPQQAYSPQDARFHPQQNQTQSAEMPRAAPNAPPGPAFQPRGYPAPFVPAYAEYGPPMHPQNYADSPYHQFDNGQAVYPPYTQHPQHAPTGFIGYPAPTQGQKKTYAPPPFGDRSNLPADSRTFSNPQYLTDRAGYPDDQRRDSVMSTRGYNSYRGQAGRSKGKRGKNGSFGQGNTYRPPHVQELFNPYDSAEDKSRFNSPHQAFTRSTTQHQHLRDENANPTATGSRFSARQNVTRFTTDDVYPANVAPYSGVNQVSSDHTQHHRRPSTFESYVPCGCTKYSIGTDCTSANQLIVFGVPATTSLADVGAWFAQFGEVVDIYSKAQYTSPHPAQEQFQMFHVRLSDVDSARRALSQRHGPWIGGPHFMVENARDHHDPDRRFIARKLSHNHGYNMPVFGPSAMTAPPGFADHHQDRRLSDAPRPAFDSDAPAELGADALSGGFVASNPAPHGGTIKKNKNKNQKIGKKTGNSKADRKDSGPSEVILNKAAESKDSLPSVDATTAEAPLVVDAVGNAELAKITSMSEKGVGNKTEGPVIKSPGETAAANSDTPHISNDAKTQDITAVPEFSSERSELADVKAVEDDDTAAVQQHEAEITFDNEVKTTNIEKTSTEVAPAPPSPGSKTTSMSEDVNDALDSKAATPRVDNAVFTPSDRPAADISKTLETDAALSGSTDTACSATTEVFERQASPHPEANDETSPGSPAQVEPVSPNTVDDADDAKSAQSEKGDKQAVSRSASPDTPKAALSEVRKLSTAVAVPSAQALASRSTPSLSKASGDTAEVASKTSTQADDLQRTISQSSALEDSAAGFVTAPSTPMIGDPTPKVKSKKQLKKELKEKGPAKTESLSLFSKPNKKKLSKKGGSVRGRSLAMTTLSENSRSVSATTETHSSQTLQSCAEVKIEQRSDKSGAADQPVEKDGGVFNTMSDNTENNKTGKSAGKAKLQEEKAQMSTPKDDAVSAPASPARGVIGTMKAYLGLGQSPKSTKKPNEATPDDVPSITLNEGVGATAAADTKSDPAHEQQDANKSESVPGLGISDLGIDPFPAAGSSPGDGESKPKKKKKKSKAKNKQGNATAELTQMGHAVNDSINPTVTPIHEYMGQDVVSGEVEVVDRQQGGNSAMGPPRLPRQAQRGYRAIGDDDADSDETESGVTQIFAINEKDVVKTSESSFDALLYTTIPKGQTLFLRTARKAAREEPPETPVKTIEGAPDVQEVSPEVEKSKQKLREMEKREEEMKRAAKNKSS</sequence>
<feature type="compositionally biased region" description="Basic residues" evidence="1">
    <location>
        <begin position="1334"/>
        <end position="1345"/>
    </location>
</feature>
<protein>
    <recommendedName>
        <fullName evidence="4">RRM domain-containing protein</fullName>
    </recommendedName>
</protein>
<gene>
    <name evidence="2" type="ORF">TI39_contig459g00026</name>
</gene>
<evidence type="ECO:0000313" key="2">
    <source>
        <dbReference type="EMBL" id="KJX97788.1"/>
    </source>
</evidence>
<feature type="compositionally biased region" description="Basic and acidic residues" evidence="1">
    <location>
        <begin position="1109"/>
        <end position="1118"/>
    </location>
</feature>
<feature type="region of interest" description="Disordered" evidence="1">
    <location>
        <begin position="477"/>
        <end position="503"/>
    </location>
</feature>
<feature type="region of interest" description="Disordered" evidence="1">
    <location>
        <begin position="872"/>
        <end position="1370"/>
    </location>
</feature>
<dbReference type="EMBL" id="LAFY01000451">
    <property type="protein sequence ID" value="KJX97788.1"/>
    <property type="molecule type" value="Genomic_DNA"/>
</dbReference>
<dbReference type="InterPro" id="IPR035979">
    <property type="entry name" value="RBD_domain_sf"/>
</dbReference>
<feature type="compositionally biased region" description="Basic and acidic residues" evidence="1">
    <location>
        <begin position="995"/>
        <end position="1008"/>
    </location>
</feature>
<feature type="compositionally biased region" description="Basic and acidic residues" evidence="1">
    <location>
        <begin position="1219"/>
        <end position="1234"/>
    </location>
</feature>
<evidence type="ECO:0008006" key="4">
    <source>
        <dbReference type="Google" id="ProtNLM"/>
    </source>
</evidence>
<comment type="caution">
    <text evidence="2">The sequence shown here is derived from an EMBL/GenBank/DDBJ whole genome shotgun (WGS) entry which is preliminary data.</text>
</comment>
<feature type="compositionally biased region" description="Polar residues" evidence="1">
    <location>
        <begin position="820"/>
        <end position="836"/>
    </location>
</feature>
<feature type="compositionally biased region" description="Polar residues" evidence="1">
    <location>
        <begin position="211"/>
        <end position="245"/>
    </location>
</feature>
<keyword evidence="3" id="KW-1185">Reference proteome</keyword>
<evidence type="ECO:0000256" key="1">
    <source>
        <dbReference type="SAM" id="MobiDB-lite"/>
    </source>
</evidence>
<feature type="compositionally biased region" description="Polar residues" evidence="1">
    <location>
        <begin position="946"/>
        <end position="957"/>
    </location>
</feature>
<evidence type="ECO:0000313" key="3">
    <source>
        <dbReference type="Proteomes" id="UP000033647"/>
    </source>
</evidence>
<feature type="compositionally biased region" description="Basic and acidic residues" evidence="1">
    <location>
        <begin position="684"/>
        <end position="694"/>
    </location>
</feature>
<dbReference type="SUPFAM" id="SSF54928">
    <property type="entry name" value="RNA-binding domain, RBD"/>
    <property type="match status" value="1"/>
</dbReference>
<feature type="compositionally biased region" description="Polar residues" evidence="1">
    <location>
        <begin position="494"/>
        <end position="503"/>
    </location>
</feature>
<feature type="compositionally biased region" description="Basic and acidic residues" evidence="1">
    <location>
        <begin position="1494"/>
        <end position="1514"/>
    </location>
</feature>
<feature type="compositionally biased region" description="Polar residues" evidence="1">
    <location>
        <begin position="477"/>
        <end position="486"/>
    </location>
</feature>
<reference evidence="2 3" key="1">
    <citation type="submission" date="2015-03" db="EMBL/GenBank/DDBJ databases">
        <title>RNA-seq based gene annotation and comparative genomics of four Zymoseptoria species reveal species-specific pathogenicity related genes and transposable element activity.</title>
        <authorList>
            <person name="Grandaubert J."/>
            <person name="Bhattacharyya A."/>
            <person name="Stukenbrock E.H."/>
        </authorList>
    </citation>
    <scope>NUCLEOTIDE SEQUENCE [LARGE SCALE GENOMIC DNA]</scope>
    <source>
        <strain evidence="2 3">Zb18110</strain>
    </source>
</reference>
<feature type="compositionally biased region" description="Polar residues" evidence="1">
    <location>
        <begin position="878"/>
        <end position="888"/>
    </location>
</feature>
<organism evidence="2 3">
    <name type="scientific">Zymoseptoria brevis</name>
    <dbReference type="NCBI Taxonomy" id="1047168"/>
    <lineage>
        <taxon>Eukaryota</taxon>
        <taxon>Fungi</taxon>
        <taxon>Dikarya</taxon>
        <taxon>Ascomycota</taxon>
        <taxon>Pezizomycotina</taxon>
        <taxon>Dothideomycetes</taxon>
        <taxon>Dothideomycetidae</taxon>
        <taxon>Mycosphaerellales</taxon>
        <taxon>Mycosphaerellaceae</taxon>
        <taxon>Zymoseptoria</taxon>
    </lineage>
</organism>
<feature type="compositionally biased region" description="Basic and acidic residues" evidence="1">
    <location>
        <begin position="409"/>
        <end position="418"/>
    </location>
</feature>
<proteinExistence type="predicted"/>
<feature type="compositionally biased region" description="Polar residues" evidence="1">
    <location>
        <begin position="419"/>
        <end position="429"/>
    </location>
</feature>
<feature type="region of interest" description="Disordered" evidence="1">
    <location>
        <begin position="162"/>
        <end position="318"/>
    </location>
</feature>
<feature type="region of interest" description="Disordered" evidence="1">
    <location>
        <begin position="346"/>
        <end position="458"/>
    </location>
</feature>
<feature type="region of interest" description="Disordered" evidence="1">
    <location>
        <begin position="801"/>
        <end position="836"/>
    </location>
</feature>
<dbReference type="Proteomes" id="UP000033647">
    <property type="component" value="Unassembled WGS sequence"/>
</dbReference>
<feature type="region of interest" description="Disordered" evidence="1">
    <location>
        <begin position="1468"/>
        <end position="1521"/>
    </location>
</feature>